<reference evidence="2 3" key="1">
    <citation type="submission" date="2014-04" db="EMBL/GenBank/DDBJ databases">
        <authorList>
            <consortium name="DOE Joint Genome Institute"/>
            <person name="Kuo A."/>
            <person name="Gay G."/>
            <person name="Dore J."/>
            <person name="Kohler A."/>
            <person name="Nagy L.G."/>
            <person name="Floudas D."/>
            <person name="Copeland A."/>
            <person name="Barry K.W."/>
            <person name="Cichocki N."/>
            <person name="Veneault-Fourrey C."/>
            <person name="LaButti K."/>
            <person name="Lindquist E.A."/>
            <person name="Lipzen A."/>
            <person name="Lundell T."/>
            <person name="Morin E."/>
            <person name="Murat C."/>
            <person name="Sun H."/>
            <person name="Tunlid A."/>
            <person name="Henrissat B."/>
            <person name="Grigoriev I.V."/>
            <person name="Hibbett D.S."/>
            <person name="Martin F."/>
            <person name="Nordberg H.P."/>
            <person name="Cantor M.N."/>
            <person name="Hua S.X."/>
        </authorList>
    </citation>
    <scope>NUCLEOTIDE SEQUENCE [LARGE SCALE GENOMIC DNA]</scope>
    <source>
        <strain evidence="3">h7</strain>
    </source>
</reference>
<protein>
    <submittedName>
        <fullName evidence="2">Uncharacterized protein</fullName>
    </submittedName>
</protein>
<evidence type="ECO:0000256" key="1">
    <source>
        <dbReference type="SAM" id="MobiDB-lite"/>
    </source>
</evidence>
<feature type="region of interest" description="Disordered" evidence="1">
    <location>
        <begin position="1"/>
        <end position="22"/>
    </location>
</feature>
<dbReference type="AlphaFoldDB" id="A0A0C3BE03"/>
<dbReference type="Proteomes" id="UP000053424">
    <property type="component" value="Unassembled WGS sequence"/>
</dbReference>
<evidence type="ECO:0000313" key="2">
    <source>
        <dbReference type="EMBL" id="KIM35030.1"/>
    </source>
</evidence>
<keyword evidence="3" id="KW-1185">Reference proteome</keyword>
<proteinExistence type="predicted"/>
<evidence type="ECO:0000313" key="3">
    <source>
        <dbReference type="Proteomes" id="UP000053424"/>
    </source>
</evidence>
<reference evidence="3" key="2">
    <citation type="submission" date="2015-01" db="EMBL/GenBank/DDBJ databases">
        <title>Evolutionary Origins and Diversification of the Mycorrhizal Mutualists.</title>
        <authorList>
            <consortium name="DOE Joint Genome Institute"/>
            <consortium name="Mycorrhizal Genomics Consortium"/>
            <person name="Kohler A."/>
            <person name="Kuo A."/>
            <person name="Nagy L.G."/>
            <person name="Floudas D."/>
            <person name="Copeland A."/>
            <person name="Barry K.W."/>
            <person name="Cichocki N."/>
            <person name="Veneault-Fourrey C."/>
            <person name="LaButti K."/>
            <person name="Lindquist E.A."/>
            <person name="Lipzen A."/>
            <person name="Lundell T."/>
            <person name="Morin E."/>
            <person name="Murat C."/>
            <person name="Riley R."/>
            <person name="Ohm R."/>
            <person name="Sun H."/>
            <person name="Tunlid A."/>
            <person name="Henrissat B."/>
            <person name="Grigoriev I.V."/>
            <person name="Hibbett D.S."/>
            <person name="Martin F."/>
        </authorList>
    </citation>
    <scope>NUCLEOTIDE SEQUENCE [LARGE SCALE GENOMIC DNA]</scope>
    <source>
        <strain evidence="3">h7</strain>
    </source>
</reference>
<dbReference type="HOGENOM" id="CLU_3087490_0_0_1"/>
<organism evidence="2 3">
    <name type="scientific">Hebeloma cylindrosporum</name>
    <dbReference type="NCBI Taxonomy" id="76867"/>
    <lineage>
        <taxon>Eukaryota</taxon>
        <taxon>Fungi</taxon>
        <taxon>Dikarya</taxon>
        <taxon>Basidiomycota</taxon>
        <taxon>Agaricomycotina</taxon>
        <taxon>Agaricomycetes</taxon>
        <taxon>Agaricomycetidae</taxon>
        <taxon>Agaricales</taxon>
        <taxon>Agaricineae</taxon>
        <taxon>Hymenogastraceae</taxon>
        <taxon>Hebeloma</taxon>
    </lineage>
</organism>
<name>A0A0C3BE03_HEBCY</name>
<gene>
    <name evidence="2" type="ORF">M413DRAFT_449914</name>
</gene>
<accession>A0A0C3BE03</accession>
<dbReference type="EMBL" id="KN831834">
    <property type="protein sequence ID" value="KIM35030.1"/>
    <property type="molecule type" value="Genomic_DNA"/>
</dbReference>
<sequence length="52" mass="5516">MDGAAGNDHILQPLKNHKPTSSCAKFDGISGPTIPPSIEVNVSKHRFCRDGA</sequence>